<keyword evidence="5" id="KW-1185">Reference proteome</keyword>
<dbReference type="InterPro" id="IPR021760">
    <property type="entry name" value="RepC_C"/>
</dbReference>
<dbReference type="AlphaFoldDB" id="A0A2T4J443"/>
<dbReference type="SUPFAM" id="SSF46785">
    <property type="entry name" value="Winged helix' DNA-binding domain"/>
    <property type="match status" value="1"/>
</dbReference>
<dbReference type="Proteomes" id="UP000241362">
    <property type="component" value="Unassembled WGS sequence"/>
</dbReference>
<protein>
    <submittedName>
        <fullName evidence="4">Replication initiation protein</fullName>
    </submittedName>
</protein>
<dbReference type="InterPro" id="IPR036390">
    <property type="entry name" value="WH_DNA-bd_sf"/>
</dbReference>
<proteinExistence type="predicted"/>
<accession>A0A2T4J443</accession>
<feature type="domain" description="Plasmid replication protein C C-terminal" evidence="3">
    <location>
        <begin position="294"/>
        <end position="392"/>
    </location>
</feature>
<dbReference type="EMBL" id="PZKE01000034">
    <property type="protein sequence ID" value="PTE12676.1"/>
    <property type="molecule type" value="Genomic_DNA"/>
</dbReference>
<name>A0A2T4J443_FUSBL</name>
<dbReference type="InterPro" id="IPR036388">
    <property type="entry name" value="WH-like_DNA-bd_sf"/>
</dbReference>
<dbReference type="Pfam" id="PF03428">
    <property type="entry name" value="RP-C"/>
    <property type="match status" value="1"/>
</dbReference>
<dbReference type="Gene3D" id="1.10.10.10">
    <property type="entry name" value="Winged helix-like DNA-binding domain superfamily/Winged helix DNA-binding domain"/>
    <property type="match status" value="1"/>
</dbReference>
<evidence type="ECO:0000256" key="1">
    <source>
        <dbReference type="SAM" id="MobiDB-lite"/>
    </source>
</evidence>
<feature type="region of interest" description="Disordered" evidence="1">
    <location>
        <begin position="240"/>
        <end position="290"/>
    </location>
</feature>
<feature type="domain" description="Plasmid replication protein C N-terminal" evidence="2">
    <location>
        <begin position="13"/>
        <end position="184"/>
    </location>
</feature>
<dbReference type="InterPro" id="IPR047611">
    <property type="entry name" value="RepABC_RepC"/>
</dbReference>
<evidence type="ECO:0000259" key="2">
    <source>
        <dbReference type="Pfam" id="PF03428"/>
    </source>
</evidence>
<dbReference type="NCBIfam" id="NF010396">
    <property type="entry name" value="PRK13824.1"/>
    <property type="match status" value="1"/>
</dbReference>
<evidence type="ECO:0000259" key="3">
    <source>
        <dbReference type="Pfam" id="PF11800"/>
    </source>
</evidence>
<sequence length="399" mass="42626">MQHISLTPFGRQPATSGLLAARFQADKAPALPQVDKWAVFNALREARTRLGLTDRDLSVLYALLTFLPAKALEDGAQLVVFPSNAALSDRAHGMAESTLRRHLAALVAAGLICRQDSPNGKRYAARDSAGGLAVAFGFDLRPLLTRADDIFRIAAEVTEAAAALRRQREALVLRLRDAAKLLAYGQDAALPGDWAGIEARLLPLRAALRRKMDPAQIGGLLDQAGDILRAISAMLAFPTEESNGTDAHSGRHHTDSNPDSHAFEPCPEKGRAAEAGSPDPEANPQDEPETPLPLYLVLKACPEIEAYAKGNLTRWPEFIATASEVRGMMGISASAWQDACQTMGHGTAAIVVAAMLQRFASIQSPGGYLRALTAKAAEGVFSPGPMVMSLLNTNQRRAA</sequence>
<feature type="compositionally biased region" description="Basic and acidic residues" evidence="1">
    <location>
        <begin position="248"/>
        <end position="272"/>
    </location>
</feature>
<comment type="caution">
    <text evidence="4">The sequence shown here is derived from an EMBL/GenBank/DDBJ whole genome shotgun (WGS) entry which is preliminary data.</text>
</comment>
<dbReference type="Pfam" id="PF11800">
    <property type="entry name" value="RP-C_C"/>
    <property type="match status" value="1"/>
</dbReference>
<dbReference type="NCBIfam" id="NF040974">
    <property type="entry name" value="RepABC_RepC"/>
    <property type="match status" value="1"/>
</dbReference>
<evidence type="ECO:0000313" key="5">
    <source>
        <dbReference type="Proteomes" id="UP000241362"/>
    </source>
</evidence>
<gene>
    <name evidence="4" type="ORF">C5F44_17145</name>
</gene>
<dbReference type="InterPro" id="IPR005090">
    <property type="entry name" value="RepC_N"/>
</dbReference>
<reference evidence="4 5" key="1">
    <citation type="submission" date="2018-03" db="EMBL/GenBank/DDBJ databases">
        <title>Rhodobacter blasticus.</title>
        <authorList>
            <person name="Meyer T.E."/>
            <person name="Miller S."/>
            <person name="Lodha T."/>
            <person name="Gandham S."/>
            <person name="Chintalapati S."/>
            <person name="Chintalapati V.R."/>
        </authorList>
    </citation>
    <scope>NUCLEOTIDE SEQUENCE [LARGE SCALE GENOMIC DNA]</scope>
    <source>
        <strain evidence="4 5">DSM 2131</strain>
    </source>
</reference>
<evidence type="ECO:0000313" key="4">
    <source>
        <dbReference type="EMBL" id="PTE12676.1"/>
    </source>
</evidence>
<dbReference type="RefSeq" id="WP_107674820.1">
    <property type="nucleotide sequence ID" value="NZ_PZKE01000034.1"/>
</dbReference>
<organism evidence="4 5">
    <name type="scientific">Fuscovulum blasticum DSM 2131</name>
    <dbReference type="NCBI Taxonomy" id="1188250"/>
    <lineage>
        <taxon>Bacteria</taxon>
        <taxon>Pseudomonadati</taxon>
        <taxon>Pseudomonadota</taxon>
        <taxon>Alphaproteobacteria</taxon>
        <taxon>Rhodobacterales</taxon>
        <taxon>Paracoccaceae</taxon>
        <taxon>Pseudogemmobacter</taxon>
    </lineage>
</organism>